<keyword evidence="3" id="KW-0598">Phosphotransferase system</keyword>
<dbReference type="Gene3D" id="3.30.1340.10">
    <property type="entry name" value="HPr-like"/>
    <property type="match status" value="1"/>
</dbReference>
<dbReference type="InterPro" id="IPR002114">
    <property type="entry name" value="PTS_HPr_Ser_P_site"/>
</dbReference>
<dbReference type="NCBIfam" id="TIGR01003">
    <property type="entry name" value="PTS_HPr_family"/>
    <property type="match status" value="1"/>
</dbReference>
<dbReference type="CDD" id="cd00367">
    <property type="entry name" value="PTS-HPr_like"/>
    <property type="match status" value="1"/>
</dbReference>
<evidence type="ECO:0000256" key="2">
    <source>
        <dbReference type="ARBA" id="ARBA00022490"/>
    </source>
</evidence>
<comment type="subcellular location">
    <subcellularLocation>
        <location evidence="1">Cytoplasm</location>
    </subcellularLocation>
</comment>
<organism evidence="5">
    <name type="scientific">marine sediment metagenome</name>
    <dbReference type="NCBI Taxonomy" id="412755"/>
    <lineage>
        <taxon>unclassified sequences</taxon>
        <taxon>metagenomes</taxon>
        <taxon>ecological metagenomes</taxon>
    </lineage>
</organism>
<protein>
    <recommendedName>
        <fullName evidence="4">HPr domain-containing protein</fullName>
    </recommendedName>
</protein>
<comment type="caution">
    <text evidence="5">The sequence shown here is derived from an EMBL/GenBank/DDBJ whole genome shotgun (WGS) entry which is preliminary data.</text>
</comment>
<reference evidence="5" key="1">
    <citation type="journal article" date="2014" name="Front. Microbiol.">
        <title>High frequency of phylogenetically diverse reductive dehalogenase-homologous genes in deep subseafloor sedimentary metagenomes.</title>
        <authorList>
            <person name="Kawai M."/>
            <person name="Futagami T."/>
            <person name="Toyoda A."/>
            <person name="Takaki Y."/>
            <person name="Nishi S."/>
            <person name="Hori S."/>
            <person name="Arai W."/>
            <person name="Tsubouchi T."/>
            <person name="Morono Y."/>
            <person name="Uchiyama I."/>
            <person name="Ito T."/>
            <person name="Fujiyama A."/>
            <person name="Inagaki F."/>
            <person name="Takami H."/>
        </authorList>
    </citation>
    <scope>NUCLEOTIDE SEQUENCE</scope>
    <source>
        <strain evidence="5">Expedition CK06-06</strain>
    </source>
</reference>
<dbReference type="InterPro" id="IPR001020">
    <property type="entry name" value="PTS_HPr_His_P_site"/>
</dbReference>
<evidence type="ECO:0000313" key="5">
    <source>
        <dbReference type="EMBL" id="GAH18051.1"/>
    </source>
</evidence>
<dbReference type="InterPro" id="IPR050399">
    <property type="entry name" value="HPr"/>
</dbReference>
<dbReference type="EMBL" id="BART01033250">
    <property type="protein sequence ID" value="GAH18051.1"/>
    <property type="molecule type" value="Genomic_DNA"/>
</dbReference>
<dbReference type="InterPro" id="IPR000032">
    <property type="entry name" value="HPr-like"/>
</dbReference>
<dbReference type="PROSITE" id="PS00369">
    <property type="entry name" value="PTS_HPR_HIS"/>
    <property type="match status" value="1"/>
</dbReference>
<dbReference type="AlphaFoldDB" id="X1DBA7"/>
<accession>X1DBA7</accession>
<dbReference type="Pfam" id="PF00381">
    <property type="entry name" value="PTS-HPr"/>
    <property type="match status" value="1"/>
</dbReference>
<sequence>MIEREVVIKNRAGMHARPAALLVQTANKFSSNIYFEKDSEQVNGKSIMGILTMGATYNTGLKIIADGRDEIEAVEALAGLFETKFEEE</sequence>
<dbReference type="GO" id="GO:0005737">
    <property type="term" value="C:cytoplasm"/>
    <property type="evidence" value="ECO:0007669"/>
    <property type="project" value="UniProtKB-SubCell"/>
</dbReference>
<dbReference type="InterPro" id="IPR035895">
    <property type="entry name" value="HPr-like_sf"/>
</dbReference>
<dbReference type="PROSITE" id="PS00589">
    <property type="entry name" value="PTS_HPR_SER"/>
    <property type="match status" value="1"/>
</dbReference>
<name>X1DBA7_9ZZZZ</name>
<evidence type="ECO:0000256" key="3">
    <source>
        <dbReference type="ARBA" id="ARBA00022683"/>
    </source>
</evidence>
<dbReference type="PANTHER" id="PTHR33705">
    <property type="entry name" value="PHOSPHOCARRIER PROTEIN HPR"/>
    <property type="match status" value="1"/>
</dbReference>
<dbReference type="PROSITE" id="PS51350">
    <property type="entry name" value="PTS_HPR_DOM"/>
    <property type="match status" value="1"/>
</dbReference>
<dbReference type="SUPFAM" id="SSF55594">
    <property type="entry name" value="HPr-like"/>
    <property type="match status" value="1"/>
</dbReference>
<dbReference type="GO" id="GO:0009401">
    <property type="term" value="P:phosphoenolpyruvate-dependent sugar phosphotransferase system"/>
    <property type="evidence" value="ECO:0007669"/>
    <property type="project" value="UniProtKB-KW"/>
</dbReference>
<evidence type="ECO:0000256" key="1">
    <source>
        <dbReference type="ARBA" id="ARBA00004496"/>
    </source>
</evidence>
<evidence type="ECO:0000259" key="4">
    <source>
        <dbReference type="PROSITE" id="PS51350"/>
    </source>
</evidence>
<dbReference type="PRINTS" id="PR00107">
    <property type="entry name" value="PHOSPHOCPHPR"/>
</dbReference>
<dbReference type="PANTHER" id="PTHR33705:SF2">
    <property type="entry name" value="PHOSPHOCARRIER PROTEIN NPR"/>
    <property type="match status" value="1"/>
</dbReference>
<feature type="domain" description="HPr" evidence="4">
    <location>
        <begin position="1"/>
        <end position="88"/>
    </location>
</feature>
<keyword evidence="2" id="KW-0963">Cytoplasm</keyword>
<proteinExistence type="predicted"/>
<gene>
    <name evidence="5" type="ORF">S01H4_57210</name>
</gene>